<dbReference type="InterPro" id="IPR036259">
    <property type="entry name" value="MFS_trans_sf"/>
</dbReference>
<feature type="transmembrane region" description="Helical" evidence="6">
    <location>
        <begin position="205"/>
        <end position="227"/>
    </location>
</feature>
<dbReference type="Proteomes" id="UP000077069">
    <property type="component" value="Unassembled WGS sequence"/>
</dbReference>
<dbReference type="GO" id="GO:0016020">
    <property type="term" value="C:membrane"/>
    <property type="evidence" value="ECO:0007669"/>
    <property type="project" value="UniProtKB-SubCell"/>
</dbReference>
<dbReference type="GO" id="GO:0022857">
    <property type="term" value="F:transmembrane transporter activity"/>
    <property type="evidence" value="ECO:0007669"/>
    <property type="project" value="InterPro"/>
</dbReference>
<feature type="transmembrane region" description="Helical" evidence="6">
    <location>
        <begin position="118"/>
        <end position="134"/>
    </location>
</feature>
<dbReference type="PANTHER" id="PTHR43791">
    <property type="entry name" value="PERMEASE-RELATED"/>
    <property type="match status" value="1"/>
</dbReference>
<dbReference type="PANTHER" id="PTHR43791:SF52">
    <property type="entry name" value="TRANSPORTER, PUTATIVE (AFU_ORTHOLOGUE AFUA_1G11820)-RELATED"/>
    <property type="match status" value="1"/>
</dbReference>
<feature type="transmembrane region" description="Helical" evidence="6">
    <location>
        <begin position="86"/>
        <end position="106"/>
    </location>
</feature>
<comment type="subcellular location">
    <subcellularLocation>
        <location evidence="1">Membrane</location>
        <topology evidence="1">Multi-pass membrane protein</topology>
    </subcellularLocation>
</comment>
<feature type="transmembrane region" description="Helical" evidence="6">
    <location>
        <begin position="172"/>
        <end position="193"/>
    </location>
</feature>
<keyword evidence="2" id="KW-0813">Transport</keyword>
<evidence type="ECO:0000259" key="7">
    <source>
        <dbReference type="PROSITE" id="PS50850"/>
    </source>
</evidence>
<keyword evidence="4 6" id="KW-1133">Transmembrane helix</keyword>
<evidence type="ECO:0000256" key="1">
    <source>
        <dbReference type="ARBA" id="ARBA00004141"/>
    </source>
</evidence>
<dbReference type="InParanoid" id="A0A177D042"/>
<evidence type="ECO:0000256" key="5">
    <source>
        <dbReference type="ARBA" id="ARBA00023136"/>
    </source>
</evidence>
<evidence type="ECO:0000313" key="9">
    <source>
        <dbReference type="Proteomes" id="UP000077069"/>
    </source>
</evidence>
<dbReference type="SUPFAM" id="SSF103473">
    <property type="entry name" value="MFS general substrate transporter"/>
    <property type="match status" value="1"/>
</dbReference>
<feature type="transmembrane region" description="Helical" evidence="6">
    <location>
        <begin position="146"/>
        <end position="166"/>
    </location>
</feature>
<keyword evidence="9" id="KW-1185">Reference proteome</keyword>
<evidence type="ECO:0000256" key="6">
    <source>
        <dbReference type="SAM" id="Phobius"/>
    </source>
</evidence>
<dbReference type="FunFam" id="1.20.1250.20:FF:000394">
    <property type="entry name" value="MFS general substrate transporter"/>
    <property type="match status" value="1"/>
</dbReference>
<dbReference type="Gene3D" id="1.20.1250.20">
    <property type="entry name" value="MFS general substrate transporter like domains"/>
    <property type="match status" value="1"/>
</dbReference>
<feature type="domain" description="Major facilitator superfamily (MFS) profile" evidence="7">
    <location>
        <begin position="47"/>
        <end position="459"/>
    </location>
</feature>
<dbReference type="OrthoDB" id="310895at2759"/>
<feature type="transmembrane region" description="Helical" evidence="6">
    <location>
        <begin position="399"/>
        <end position="421"/>
    </location>
</feature>
<sequence length="490" mass="53868">MATETHSLEKQTVLTDAAPSPSLDSSHERPIDRAAERRLVRKLDLRIIPVLWILYLCNFIDRANIGNAKIAGMEKELNLIGQRFNICVWVFNLGYLVAGIPCTILFKKYGPKSLCVMMLLWAITVIGCGLVRTWEQLVITRLLEGICESAFISGAAYLIGAYYTTAEYLGRYVIFLTAGIIAGAVNGFISSLIAKMNGVAGYGAWRWIFIVEGLLTIVIALACWFFVPPFPEHCTFLQGEEKELMLRRVKEGGHNAHDTITIKDVLKELGDWKIWAGVAMNLGVTENANSLANFQPTILRGLGYTATSAQVHTIPVYLTGAAVSVIFCLISERLNHRYGFYLLGCAILAAGLAIEINYPPSASTRYAGMFLIACGAYVSMPISIIWVSVNAGSGYKRAIAIAAIINFGTAGAFVSSNVFLFKETPRFHTGFSTGLGLVCMGAAAATVYFVGCWWTNKKRDESSSVMVEPVTEQSEMEKLGWEHPDFRFVL</sequence>
<protein>
    <submittedName>
        <fullName evidence="8">MFS general substrate transporter</fullName>
    </submittedName>
</protein>
<keyword evidence="3 6" id="KW-0812">Transmembrane</keyword>
<dbReference type="InterPro" id="IPR011701">
    <property type="entry name" value="MFS"/>
</dbReference>
<evidence type="ECO:0000256" key="4">
    <source>
        <dbReference type="ARBA" id="ARBA00022989"/>
    </source>
</evidence>
<name>A0A177D042_9PLEO</name>
<dbReference type="RefSeq" id="XP_018043449.1">
    <property type="nucleotide sequence ID" value="XM_018176098.1"/>
</dbReference>
<evidence type="ECO:0000256" key="3">
    <source>
        <dbReference type="ARBA" id="ARBA00022692"/>
    </source>
</evidence>
<feature type="transmembrane region" description="Helical" evidence="6">
    <location>
        <begin position="366"/>
        <end position="387"/>
    </location>
</feature>
<dbReference type="GeneID" id="28759584"/>
<dbReference type="EMBL" id="KV441548">
    <property type="protein sequence ID" value="OAG13084.1"/>
    <property type="molecule type" value="Genomic_DNA"/>
</dbReference>
<feature type="transmembrane region" description="Helical" evidence="6">
    <location>
        <begin position="314"/>
        <end position="331"/>
    </location>
</feature>
<accession>A0A177D042</accession>
<feature type="transmembrane region" description="Helical" evidence="6">
    <location>
        <begin position="338"/>
        <end position="354"/>
    </location>
</feature>
<feature type="transmembrane region" description="Helical" evidence="6">
    <location>
        <begin position="433"/>
        <end position="454"/>
    </location>
</feature>
<evidence type="ECO:0000313" key="8">
    <source>
        <dbReference type="EMBL" id="OAG13084.1"/>
    </source>
</evidence>
<dbReference type="Pfam" id="PF07690">
    <property type="entry name" value="MFS_1"/>
    <property type="match status" value="1"/>
</dbReference>
<dbReference type="InterPro" id="IPR020846">
    <property type="entry name" value="MFS_dom"/>
</dbReference>
<evidence type="ECO:0000256" key="2">
    <source>
        <dbReference type="ARBA" id="ARBA00022448"/>
    </source>
</evidence>
<dbReference type="AlphaFoldDB" id="A0A177D042"/>
<keyword evidence="5 6" id="KW-0472">Membrane</keyword>
<proteinExistence type="predicted"/>
<organism evidence="8 9">
    <name type="scientific">Paraphaeosphaeria sporulosa</name>
    <dbReference type="NCBI Taxonomy" id="1460663"/>
    <lineage>
        <taxon>Eukaryota</taxon>
        <taxon>Fungi</taxon>
        <taxon>Dikarya</taxon>
        <taxon>Ascomycota</taxon>
        <taxon>Pezizomycotina</taxon>
        <taxon>Dothideomycetes</taxon>
        <taxon>Pleosporomycetidae</taxon>
        <taxon>Pleosporales</taxon>
        <taxon>Massarineae</taxon>
        <taxon>Didymosphaeriaceae</taxon>
        <taxon>Paraphaeosphaeria</taxon>
    </lineage>
</organism>
<dbReference type="PROSITE" id="PS50850">
    <property type="entry name" value="MFS"/>
    <property type="match status" value="1"/>
</dbReference>
<gene>
    <name evidence="8" type="ORF">CC84DRAFT_1136391</name>
</gene>
<reference evidence="8 9" key="1">
    <citation type="submission" date="2016-05" db="EMBL/GenBank/DDBJ databases">
        <title>Comparative analysis of secretome profiles of manganese(II)-oxidizing ascomycete fungi.</title>
        <authorList>
            <consortium name="DOE Joint Genome Institute"/>
            <person name="Zeiner C.A."/>
            <person name="Purvine S.O."/>
            <person name="Zink E.M."/>
            <person name="Wu S."/>
            <person name="Pasa-Tolic L."/>
            <person name="Chaput D.L."/>
            <person name="Haridas S."/>
            <person name="Grigoriev I.V."/>
            <person name="Santelli C.M."/>
            <person name="Hansel C.M."/>
        </authorList>
    </citation>
    <scope>NUCLEOTIDE SEQUENCE [LARGE SCALE GENOMIC DNA]</scope>
    <source>
        <strain evidence="8 9">AP3s5-JAC2a</strain>
    </source>
</reference>